<keyword evidence="2" id="KW-1185">Reference proteome</keyword>
<dbReference type="AlphaFoldDB" id="A0A6A6B997"/>
<dbReference type="EMBL" id="ML995491">
    <property type="protein sequence ID" value="KAF2139804.1"/>
    <property type="molecule type" value="Genomic_DNA"/>
</dbReference>
<dbReference type="Proteomes" id="UP000799438">
    <property type="component" value="Unassembled WGS sequence"/>
</dbReference>
<dbReference type="OrthoDB" id="47007at2759"/>
<dbReference type="InterPro" id="IPR036291">
    <property type="entry name" value="NAD(P)-bd_dom_sf"/>
</dbReference>
<protein>
    <submittedName>
        <fullName evidence="1">Uncharacterized protein</fullName>
    </submittedName>
</protein>
<sequence>MGIIVVLGDESRLTVMDAVKILWQTISTLYETSPHAEPKIVGLPANLLDHDTPEKMVETVEREFGGKLHILFDNAAYDEMRPIGKLMPNTSIDP</sequence>
<evidence type="ECO:0000313" key="1">
    <source>
        <dbReference type="EMBL" id="KAF2139804.1"/>
    </source>
</evidence>
<gene>
    <name evidence="1" type="ORF">K452DRAFT_319927</name>
</gene>
<dbReference type="GeneID" id="54301773"/>
<reference evidence="1" key="1">
    <citation type="journal article" date="2020" name="Stud. Mycol.">
        <title>101 Dothideomycetes genomes: a test case for predicting lifestyles and emergence of pathogens.</title>
        <authorList>
            <person name="Haridas S."/>
            <person name="Albert R."/>
            <person name="Binder M."/>
            <person name="Bloem J."/>
            <person name="Labutti K."/>
            <person name="Salamov A."/>
            <person name="Andreopoulos B."/>
            <person name="Baker S."/>
            <person name="Barry K."/>
            <person name="Bills G."/>
            <person name="Bluhm B."/>
            <person name="Cannon C."/>
            <person name="Castanera R."/>
            <person name="Culley D."/>
            <person name="Daum C."/>
            <person name="Ezra D."/>
            <person name="Gonzalez J."/>
            <person name="Henrissat B."/>
            <person name="Kuo A."/>
            <person name="Liang C."/>
            <person name="Lipzen A."/>
            <person name="Lutzoni F."/>
            <person name="Magnuson J."/>
            <person name="Mondo S."/>
            <person name="Nolan M."/>
            <person name="Ohm R."/>
            <person name="Pangilinan J."/>
            <person name="Park H.-J."/>
            <person name="Ramirez L."/>
            <person name="Alfaro M."/>
            <person name="Sun H."/>
            <person name="Tritt A."/>
            <person name="Yoshinaga Y."/>
            <person name="Zwiers L.-H."/>
            <person name="Turgeon B."/>
            <person name="Goodwin S."/>
            <person name="Spatafora J."/>
            <person name="Crous P."/>
            <person name="Grigoriev I."/>
        </authorList>
    </citation>
    <scope>NUCLEOTIDE SEQUENCE</scope>
    <source>
        <strain evidence="1">CBS 121167</strain>
    </source>
</reference>
<organism evidence="1 2">
    <name type="scientific">Aplosporella prunicola CBS 121167</name>
    <dbReference type="NCBI Taxonomy" id="1176127"/>
    <lineage>
        <taxon>Eukaryota</taxon>
        <taxon>Fungi</taxon>
        <taxon>Dikarya</taxon>
        <taxon>Ascomycota</taxon>
        <taxon>Pezizomycotina</taxon>
        <taxon>Dothideomycetes</taxon>
        <taxon>Dothideomycetes incertae sedis</taxon>
        <taxon>Botryosphaeriales</taxon>
        <taxon>Aplosporellaceae</taxon>
        <taxon>Aplosporella</taxon>
    </lineage>
</organism>
<name>A0A6A6B997_9PEZI</name>
<proteinExistence type="predicted"/>
<evidence type="ECO:0000313" key="2">
    <source>
        <dbReference type="Proteomes" id="UP000799438"/>
    </source>
</evidence>
<dbReference type="RefSeq" id="XP_033395517.1">
    <property type="nucleotide sequence ID" value="XM_033544277.1"/>
</dbReference>
<accession>A0A6A6B997</accession>
<dbReference type="SUPFAM" id="SSF51735">
    <property type="entry name" value="NAD(P)-binding Rossmann-fold domains"/>
    <property type="match status" value="1"/>
</dbReference>